<evidence type="ECO:0000313" key="2">
    <source>
        <dbReference type="EMBL" id="KAG6416818.1"/>
    </source>
</evidence>
<comment type="caution">
    <text evidence="2">The sequence shown here is derived from an EMBL/GenBank/DDBJ whole genome shotgun (WGS) entry which is preliminary data.</text>
</comment>
<keyword evidence="3" id="KW-1185">Reference proteome</keyword>
<gene>
    <name evidence="2" type="ORF">SASPL_124258</name>
</gene>
<accession>A0A8X8ZTZ2</accession>
<protein>
    <submittedName>
        <fullName evidence="2">Uncharacterized protein</fullName>
    </submittedName>
</protein>
<dbReference type="AlphaFoldDB" id="A0A8X8ZTZ2"/>
<reference evidence="2" key="2">
    <citation type="submission" date="2020-08" db="EMBL/GenBank/DDBJ databases">
        <title>Plant Genome Project.</title>
        <authorList>
            <person name="Zhang R.-G."/>
        </authorList>
    </citation>
    <scope>NUCLEOTIDE SEQUENCE</scope>
    <source>
        <strain evidence="2">Huo1</strain>
        <tissue evidence="2">Leaf</tissue>
    </source>
</reference>
<feature type="coiled-coil region" evidence="1">
    <location>
        <begin position="32"/>
        <end position="101"/>
    </location>
</feature>
<dbReference type="EMBL" id="PNBA02000008">
    <property type="protein sequence ID" value="KAG6416818.1"/>
    <property type="molecule type" value="Genomic_DNA"/>
</dbReference>
<reference evidence="2" key="1">
    <citation type="submission" date="2018-01" db="EMBL/GenBank/DDBJ databases">
        <authorList>
            <person name="Mao J.F."/>
        </authorList>
    </citation>
    <scope>NUCLEOTIDE SEQUENCE</scope>
    <source>
        <strain evidence="2">Huo1</strain>
        <tissue evidence="2">Leaf</tissue>
    </source>
</reference>
<dbReference type="OrthoDB" id="10454687at2759"/>
<keyword evidence="1" id="KW-0175">Coiled coil</keyword>
<proteinExistence type="predicted"/>
<evidence type="ECO:0000313" key="3">
    <source>
        <dbReference type="Proteomes" id="UP000298416"/>
    </source>
</evidence>
<name>A0A8X8ZTZ2_SALSN</name>
<dbReference type="Proteomes" id="UP000298416">
    <property type="component" value="Unassembled WGS sequence"/>
</dbReference>
<evidence type="ECO:0000256" key="1">
    <source>
        <dbReference type="SAM" id="Coils"/>
    </source>
</evidence>
<sequence length="113" mass="13216">MKNWEEMEEMDKVNHDEFNAMIIEIQLLLAYIRKLDEDAISLRCESEEKEEESQSLKRGLEVVLESHKALKKSRRGLEETTEQLKDKISALEIDLADKEKVITEPEAKEREVA</sequence>
<organism evidence="2">
    <name type="scientific">Salvia splendens</name>
    <name type="common">Scarlet sage</name>
    <dbReference type="NCBI Taxonomy" id="180675"/>
    <lineage>
        <taxon>Eukaryota</taxon>
        <taxon>Viridiplantae</taxon>
        <taxon>Streptophyta</taxon>
        <taxon>Embryophyta</taxon>
        <taxon>Tracheophyta</taxon>
        <taxon>Spermatophyta</taxon>
        <taxon>Magnoliopsida</taxon>
        <taxon>eudicotyledons</taxon>
        <taxon>Gunneridae</taxon>
        <taxon>Pentapetalae</taxon>
        <taxon>asterids</taxon>
        <taxon>lamiids</taxon>
        <taxon>Lamiales</taxon>
        <taxon>Lamiaceae</taxon>
        <taxon>Nepetoideae</taxon>
        <taxon>Mentheae</taxon>
        <taxon>Salviinae</taxon>
        <taxon>Salvia</taxon>
        <taxon>Salvia subgen. Calosphace</taxon>
        <taxon>core Calosphace</taxon>
    </lineage>
</organism>